<evidence type="ECO:0000256" key="3">
    <source>
        <dbReference type="ARBA" id="ARBA00022679"/>
    </source>
</evidence>
<comment type="similarity">
    <text evidence="10">Belongs to the acyltransferase CrtO family.</text>
</comment>
<evidence type="ECO:0000256" key="4">
    <source>
        <dbReference type="ARBA" id="ARBA00022692"/>
    </source>
</evidence>
<keyword evidence="4 13" id="KW-0812">Transmembrane</keyword>
<evidence type="ECO:0000256" key="13">
    <source>
        <dbReference type="SAM" id="Phobius"/>
    </source>
</evidence>
<dbReference type="Pfam" id="PF18927">
    <property type="entry name" value="CrtO"/>
    <property type="match status" value="1"/>
</dbReference>
<keyword evidence="6 13" id="KW-1133">Transmembrane helix</keyword>
<keyword evidence="8" id="KW-0012">Acyltransferase</keyword>
<comment type="subcellular location">
    <subcellularLocation>
        <location evidence="1">Cell membrane</location>
        <topology evidence="1">Single-pass membrane protein</topology>
    </subcellularLocation>
</comment>
<evidence type="ECO:0000256" key="2">
    <source>
        <dbReference type="ARBA" id="ARBA00022475"/>
    </source>
</evidence>
<evidence type="ECO:0000256" key="8">
    <source>
        <dbReference type="ARBA" id="ARBA00023315"/>
    </source>
</evidence>
<keyword evidence="2" id="KW-1003">Cell membrane</keyword>
<proteinExistence type="inferred from homology"/>
<protein>
    <recommendedName>
        <fullName evidence="11">Glycosyl-4,4'-diaponeurosporenoate acyltransferase</fullName>
    </recommendedName>
</protein>
<name>A0A9X2UP94_9BACT</name>
<evidence type="ECO:0000256" key="10">
    <source>
        <dbReference type="ARBA" id="ARBA00023603"/>
    </source>
</evidence>
<evidence type="ECO:0000256" key="7">
    <source>
        <dbReference type="ARBA" id="ARBA00023136"/>
    </source>
</evidence>
<reference evidence="14" key="1">
    <citation type="submission" date="2022-08" db="EMBL/GenBank/DDBJ databases">
        <title>Genomic Encyclopedia of Type Strains, Phase V (KMG-V): Genome sequencing to study the core and pangenomes of soil and plant-associated prokaryotes.</title>
        <authorList>
            <person name="Whitman W."/>
        </authorList>
    </citation>
    <scope>NUCLEOTIDE SEQUENCE</scope>
    <source>
        <strain evidence="14">SP3012</strain>
    </source>
</reference>
<keyword evidence="5" id="KW-0732">Signal</keyword>
<evidence type="ECO:0000256" key="6">
    <source>
        <dbReference type="ARBA" id="ARBA00022989"/>
    </source>
</evidence>
<feature type="transmembrane region" description="Helical" evidence="13">
    <location>
        <begin position="101"/>
        <end position="123"/>
    </location>
</feature>
<dbReference type="GO" id="GO:0016746">
    <property type="term" value="F:acyltransferase activity"/>
    <property type="evidence" value="ECO:0007669"/>
    <property type="project" value="UniProtKB-KW"/>
</dbReference>
<evidence type="ECO:0000256" key="11">
    <source>
        <dbReference type="ARBA" id="ARBA00023667"/>
    </source>
</evidence>
<evidence type="ECO:0000256" key="12">
    <source>
        <dbReference type="ARBA" id="ARBA00025324"/>
    </source>
</evidence>
<keyword evidence="7 13" id="KW-0472">Membrane</keyword>
<evidence type="ECO:0000313" key="15">
    <source>
        <dbReference type="Proteomes" id="UP001155040"/>
    </source>
</evidence>
<comment type="caution">
    <text evidence="14">The sequence shown here is derived from an EMBL/GenBank/DDBJ whole genome shotgun (WGS) entry which is preliminary data.</text>
</comment>
<dbReference type="AlphaFoldDB" id="A0A9X2UP94"/>
<organism evidence="14 15">
    <name type="scientific">Salinibacter ruber</name>
    <dbReference type="NCBI Taxonomy" id="146919"/>
    <lineage>
        <taxon>Bacteria</taxon>
        <taxon>Pseudomonadati</taxon>
        <taxon>Rhodothermota</taxon>
        <taxon>Rhodothermia</taxon>
        <taxon>Rhodothermales</taxon>
        <taxon>Salinibacteraceae</taxon>
        <taxon>Salinibacter</taxon>
    </lineage>
</organism>
<comment type="function">
    <text evidence="12">Catalyzes the acylation of glycosyl-4,4'-diaponeurosporenoate, i.e. the esterification of glucose at the C6'' position with the carboxyl group of the C(15) fatty acid 12-methyltetradecanoic acid, to yield staphyloxanthin. This is the last step in the biosynthesis of this orange pigment, present in most staphylococci strains.</text>
</comment>
<keyword evidence="3" id="KW-0808">Transferase</keyword>
<dbReference type="RefSeq" id="WP_259066615.1">
    <property type="nucleotide sequence ID" value="NZ_JANTZC010000031.1"/>
</dbReference>
<dbReference type="EMBL" id="JANUBF010000047">
    <property type="protein sequence ID" value="MCS4038237.1"/>
    <property type="molecule type" value="Genomic_DNA"/>
</dbReference>
<comment type="pathway">
    <text evidence="9">Carotenoid biosynthesis; staphyloxanthin biosynthesis; staphyloxanthin from farnesyl diphosphate: step 5/5.</text>
</comment>
<dbReference type="GO" id="GO:0005886">
    <property type="term" value="C:plasma membrane"/>
    <property type="evidence" value="ECO:0007669"/>
    <property type="project" value="UniProtKB-SubCell"/>
</dbReference>
<dbReference type="Proteomes" id="UP001155040">
    <property type="component" value="Unassembled WGS sequence"/>
</dbReference>
<evidence type="ECO:0000256" key="9">
    <source>
        <dbReference type="ARBA" id="ARBA00023588"/>
    </source>
</evidence>
<evidence type="ECO:0000313" key="14">
    <source>
        <dbReference type="EMBL" id="MCS4038237.1"/>
    </source>
</evidence>
<gene>
    <name evidence="14" type="ORF">GGQ01_003328</name>
</gene>
<evidence type="ECO:0000256" key="1">
    <source>
        <dbReference type="ARBA" id="ARBA00004162"/>
    </source>
</evidence>
<sequence length="174" mass="19924">MLAFFKPEVRMTAHERTEISRKPGLKAPEPNEAPVQMTKPLQELILKYIRPAGWEEGFYEAVRISGFAKLTPAVLWYRLMRQKPYRSIRSRADLLPYCKETLINEAGHLVSLVVMLVALGYYWAIGGQLLVAFLGLIVNVGINLLPIFLMRYNRIRIANLLDTTVRAIVVELIR</sequence>
<accession>A0A9X2UP94</accession>
<evidence type="ECO:0000256" key="5">
    <source>
        <dbReference type="ARBA" id="ARBA00022729"/>
    </source>
</evidence>
<feature type="transmembrane region" description="Helical" evidence="13">
    <location>
        <begin position="129"/>
        <end position="149"/>
    </location>
</feature>
<dbReference type="InterPro" id="IPR044021">
    <property type="entry name" value="CrtO"/>
</dbReference>